<proteinExistence type="predicted"/>
<dbReference type="SUPFAM" id="SSF56300">
    <property type="entry name" value="Metallo-dependent phosphatases"/>
    <property type="match status" value="1"/>
</dbReference>
<organism evidence="3">
    <name type="scientific">Pseudomonas fluorescens</name>
    <dbReference type="NCBI Taxonomy" id="294"/>
    <lineage>
        <taxon>Bacteria</taxon>
        <taxon>Pseudomonadati</taxon>
        <taxon>Pseudomonadota</taxon>
        <taxon>Gammaproteobacteria</taxon>
        <taxon>Pseudomonadales</taxon>
        <taxon>Pseudomonadaceae</taxon>
        <taxon>Pseudomonas</taxon>
    </lineage>
</organism>
<gene>
    <name evidence="3" type="ORF">PS652_04280</name>
    <name evidence="2" type="ORF">PS652_05344</name>
</gene>
<dbReference type="Gene3D" id="3.60.21.70">
    <property type="entry name" value="PhoD-like phosphatase"/>
    <property type="match status" value="1"/>
</dbReference>
<evidence type="ECO:0000313" key="4">
    <source>
        <dbReference type="Proteomes" id="UP000326595"/>
    </source>
</evidence>
<dbReference type="PANTHER" id="PTHR43606:SF2">
    <property type="entry name" value="ALKALINE PHOSPHATASE FAMILY PROTEIN (AFU_ORTHOLOGUE AFUA_5G03860)"/>
    <property type="match status" value="1"/>
</dbReference>
<evidence type="ECO:0000313" key="3">
    <source>
        <dbReference type="EMBL" id="VVN20201.1"/>
    </source>
</evidence>
<dbReference type="CDD" id="cd07389">
    <property type="entry name" value="MPP_PhoD"/>
    <property type="match status" value="1"/>
</dbReference>
<dbReference type="InterPro" id="IPR038607">
    <property type="entry name" value="PhoD-like_sf"/>
</dbReference>
<dbReference type="EMBL" id="OZ024668">
    <property type="protein sequence ID" value="CAK9892477.1"/>
    <property type="molecule type" value="Genomic_DNA"/>
</dbReference>
<reference evidence="2 4" key="2">
    <citation type="submission" date="2024-03" db="EMBL/GenBank/DDBJ databases">
        <authorList>
            <person name="Alaster D. Moffat"/>
            <person name="Govind Chandra"/>
            <person name="Andrew W. Truman"/>
        </authorList>
    </citation>
    <scope>NUCLEOTIDE SEQUENCE [LARGE SCALE GENOMIC DNA]</scope>
    <source>
        <strain evidence="2">PS652</strain>
    </source>
</reference>
<dbReference type="Pfam" id="PF09423">
    <property type="entry name" value="PhoD"/>
    <property type="match status" value="1"/>
</dbReference>
<dbReference type="EMBL" id="CABVHG010000030">
    <property type="protein sequence ID" value="VVN20201.1"/>
    <property type="molecule type" value="Genomic_DNA"/>
</dbReference>
<name>A0A5E6VT79_PSEFL</name>
<dbReference type="PANTHER" id="PTHR43606">
    <property type="entry name" value="PHOSPHATASE, PUTATIVE (AFU_ORTHOLOGUE AFUA_6G08710)-RELATED"/>
    <property type="match status" value="1"/>
</dbReference>
<protein>
    <recommendedName>
        <fullName evidence="1">PhoD-like phosphatase metallophosphatase domain-containing protein</fullName>
    </recommendedName>
</protein>
<evidence type="ECO:0000259" key="1">
    <source>
        <dbReference type="Pfam" id="PF09423"/>
    </source>
</evidence>
<accession>A0A5E6VT79</accession>
<reference evidence="3" key="1">
    <citation type="submission" date="2019-09" db="EMBL/GenBank/DDBJ databases">
        <authorList>
            <person name="Chandra G."/>
            <person name="Truman W A."/>
        </authorList>
    </citation>
    <scope>NUCLEOTIDE SEQUENCE [LARGE SCALE GENOMIC DNA]</scope>
    <source>
        <strain evidence="3">PS652</strain>
    </source>
</reference>
<dbReference type="AlphaFoldDB" id="A0A5E6VT79"/>
<feature type="domain" description="PhoD-like phosphatase metallophosphatase" evidence="1">
    <location>
        <begin position="152"/>
        <end position="412"/>
    </location>
</feature>
<dbReference type="InterPro" id="IPR052900">
    <property type="entry name" value="Phospholipid_Metab_Enz"/>
</dbReference>
<evidence type="ECO:0000313" key="2">
    <source>
        <dbReference type="EMBL" id="CAK9892477.1"/>
    </source>
</evidence>
<dbReference type="InterPro" id="IPR018946">
    <property type="entry name" value="PhoD-like_MPP"/>
</dbReference>
<sequence length="470" mass="53888">MNISPPIVGPIIGHTTTVQTRIFIQPATSNSKETYAIIRFRHAGEKQWLPVIINRLNSTFEKTAVMVLNDLTPSTTYEYQIGSFSHAGSLKDARTINPQVFTWPIESPIYRFNTCSIETKKSRHYLIGSCRYLNLTGGHAVDVKFSDEIFGRILENIKNQRLDIEAFVMTGDQIYADDWNFAAPDTLLREFAKKYRQAFSTPNFKALTSRIPSYMILDDHEIEDNWPAKATPAKKNTLYRDALHAYTTYQCSHSPAFEASGTEAVYFPGNYWYTFSHADLDWFVLDVRTERDLVKKQTINDRQMDSFLKWLESSHARVKFVVTPVMFYPDSKDSDKGGLDAWKGFTQQRNQILEHIRLKKIKNVIFITGDVHCALTCELKHSVDKDFSVHTIVSSPLSKHRLLPNTTENYFELNKPLTDVNGGRYTNHLTSPVIDKDNYALLSVEKSHVKVNYYGRNGKPLGHEIQIPLK</sequence>
<dbReference type="Proteomes" id="UP000326595">
    <property type="component" value="Chromosome"/>
</dbReference>
<dbReference type="RefSeq" id="WP_038998350.1">
    <property type="nucleotide sequence ID" value="NZ_OZ024668.1"/>
</dbReference>
<dbReference type="InterPro" id="IPR029052">
    <property type="entry name" value="Metallo-depent_PP-like"/>
</dbReference>